<dbReference type="Pfam" id="PF17919">
    <property type="entry name" value="RT_RNaseH_2"/>
    <property type="match status" value="1"/>
</dbReference>
<reference evidence="3" key="1">
    <citation type="submission" date="2023-04" db="EMBL/GenBank/DDBJ databases">
        <title>Phytophthora fragariaefolia NBRC 109709.</title>
        <authorList>
            <person name="Ichikawa N."/>
            <person name="Sato H."/>
            <person name="Tonouchi N."/>
        </authorList>
    </citation>
    <scope>NUCLEOTIDE SEQUENCE</scope>
    <source>
        <strain evidence="3">NBRC 109709</strain>
    </source>
</reference>
<dbReference type="Proteomes" id="UP001165121">
    <property type="component" value="Unassembled WGS sequence"/>
</dbReference>
<evidence type="ECO:0000313" key="4">
    <source>
        <dbReference type="Proteomes" id="UP001165121"/>
    </source>
</evidence>
<gene>
    <name evidence="3" type="ORF">Pfra01_002694600</name>
</gene>
<dbReference type="InterPro" id="IPR041577">
    <property type="entry name" value="RT_RNaseH_2"/>
</dbReference>
<evidence type="ECO:0000259" key="2">
    <source>
        <dbReference type="Pfam" id="PF17919"/>
    </source>
</evidence>
<dbReference type="PANTHER" id="PTHR33064">
    <property type="entry name" value="POL PROTEIN"/>
    <property type="match status" value="1"/>
</dbReference>
<dbReference type="AlphaFoldDB" id="A0A9W7DAT3"/>
<accession>A0A9W7DAT3</accession>
<dbReference type="PANTHER" id="PTHR33064:SF37">
    <property type="entry name" value="RIBONUCLEASE H"/>
    <property type="match status" value="1"/>
</dbReference>
<name>A0A9W7DAT3_9STRA</name>
<evidence type="ECO:0000313" key="3">
    <source>
        <dbReference type="EMBL" id="GMF61859.1"/>
    </source>
</evidence>
<dbReference type="Gene3D" id="3.30.70.270">
    <property type="match status" value="1"/>
</dbReference>
<dbReference type="InterPro" id="IPR043502">
    <property type="entry name" value="DNA/RNA_pol_sf"/>
</dbReference>
<dbReference type="OrthoDB" id="163970at2759"/>
<comment type="caution">
    <text evidence="3">The sequence shown here is derived from an EMBL/GenBank/DDBJ whole genome shotgun (WGS) entry which is preliminary data.</text>
</comment>
<dbReference type="SUPFAM" id="SSF56672">
    <property type="entry name" value="DNA/RNA polymerases"/>
    <property type="match status" value="1"/>
</dbReference>
<dbReference type="FunFam" id="3.30.70.270:FF:000020">
    <property type="entry name" value="Transposon Tf2-6 polyprotein-like Protein"/>
    <property type="match status" value="1"/>
</dbReference>
<feature type="region of interest" description="Disordered" evidence="1">
    <location>
        <begin position="306"/>
        <end position="327"/>
    </location>
</feature>
<organism evidence="3 4">
    <name type="scientific">Phytophthora fragariaefolia</name>
    <dbReference type="NCBI Taxonomy" id="1490495"/>
    <lineage>
        <taxon>Eukaryota</taxon>
        <taxon>Sar</taxon>
        <taxon>Stramenopiles</taxon>
        <taxon>Oomycota</taxon>
        <taxon>Peronosporomycetes</taxon>
        <taxon>Peronosporales</taxon>
        <taxon>Peronosporaceae</taxon>
        <taxon>Phytophthora</taxon>
    </lineage>
</organism>
<protein>
    <submittedName>
        <fullName evidence="3">Unnamed protein product</fullName>
    </submittedName>
</protein>
<proteinExistence type="predicted"/>
<sequence length="327" mass="36710">MPIRWVIDYHLGNADSGVAKLPLPHIGQSIDRMCDVGQASVDFLGHTISAEGLHVDARKTRAIAEWAEPSNVKDLQRFLGLVGYYRRFIHQFATLVLPLSSLVKKCVVWVWGDGQCRAFNAIKLALQHAPVLLLPDFDKQFIVTTVSSHVCIGEVLSQLHDGNDLPLAFFSKKLGPHELNWPDHEKELFAIKQELARWRCGEVVPQNFNVAGSSCTRRPKCRLTEGLVPKFEVGFDKEDGDFPYAIARYKGNSRPQNPILRSDLTNSAPFWSYSRLKKLLRHEKGWGKGSIRANRSLICDETERGFTSTGHNLSTDPPESANLIGRD</sequence>
<dbReference type="InterPro" id="IPR043128">
    <property type="entry name" value="Rev_trsase/Diguanyl_cyclase"/>
</dbReference>
<feature type="domain" description="Reverse transcriptase/retrotransposon-derived protein RNase H-like" evidence="2">
    <location>
        <begin position="111"/>
        <end position="200"/>
    </location>
</feature>
<dbReference type="InterPro" id="IPR051320">
    <property type="entry name" value="Viral_Replic_Matur_Polypro"/>
</dbReference>
<feature type="compositionally biased region" description="Polar residues" evidence="1">
    <location>
        <begin position="306"/>
        <end position="317"/>
    </location>
</feature>
<dbReference type="EMBL" id="BSXT01006056">
    <property type="protein sequence ID" value="GMF61859.1"/>
    <property type="molecule type" value="Genomic_DNA"/>
</dbReference>
<keyword evidence="4" id="KW-1185">Reference proteome</keyword>
<evidence type="ECO:0000256" key="1">
    <source>
        <dbReference type="SAM" id="MobiDB-lite"/>
    </source>
</evidence>